<dbReference type="InterPro" id="IPR032675">
    <property type="entry name" value="LRR_dom_sf"/>
</dbReference>
<reference evidence="4" key="1">
    <citation type="submission" date="2015-09" db="EMBL/GenBank/DDBJ databases">
        <authorList>
            <consortium name="Pathogen Informatics"/>
        </authorList>
    </citation>
    <scope>NUCLEOTIDE SEQUENCE [LARGE SCALE GENOMIC DNA]</scope>
    <source>
        <strain evidence="4">Lake Konstanz</strain>
    </source>
</reference>
<feature type="domain" description="Leucine-rich repeat-containing N-terminal plant-type" evidence="2">
    <location>
        <begin position="27"/>
        <end position="67"/>
    </location>
</feature>
<dbReference type="Gene3D" id="3.80.10.10">
    <property type="entry name" value="Ribonuclease Inhibitor"/>
    <property type="match status" value="1"/>
</dbReference>
<keyword evidence="4" id="KW-1185">Reference proteome</keyword>
<sequence length="98" mass="10565">MILGGIYFLACVLTAYALGQPTVNRTAERAALVALYDAVDGTSWLVSTHWMSASVDHCSGWFGVTCSETESAVIKIVLNLRGTLPCVHKATTDVFELE</sequence>
<dbReference type="Pfam" id="PF08263">
    <property type="entry name" value="LRRNT_2"/>
    <property type="match status" value="1"/>
</dbReference>
<gene>
    <name evidence="3" type="ORF">BSAL_39665</name>
</gene>
<evidence type="ECO:0000313" key="4">
    <source>
        <dbReference type="Proteomes" id="UP000051952"/>
    </source>
</evidence>
<dbReference type="VEuPathDB" id="TriTrypDB:BSAL_39665"/>
<feature type="chain" id="PRO_5006622499" evidence="1">
    <location>
        <begin position="20"/>
        <end position="98"/>
    </location>
</feature>
<protein>
    <submittedName>
        <fullName evidence="3">GP46-like surface antigen, putative</fullName>
    </submittedName>
</protein>
<proteinExistence type="predicted"/>
<dbReference type="InterPro" id="IPR013210">
    <property type="entry name" value="LRR_N_plant-typ"/>
</dbReference>
<accession>A0A0S4JMU5</accession>
<evidence type="ECO:0000256" key="1">
    <source>
        <dbReference type="SAM" id="SignalP"/>
    </source>
</evidence>
<evidence type="ECO:0000313" key="3">
    <source>
        <dbReference type="EMBL" id="CUG92847.1"/>
    </source>
</evidence>
<keyword evidence="1" id="KW-0732">Signal</keyword>
<dbReference type="EMBL" id="CYKH01002090">
    <property type="protein sequence ID" value="CUG92847.1"/>
    <property type="molecule type" value="Genomic_DNA"/>
</dbReference>
<dbReference type="AlphaFoldDB" id="A0A0S4JMU5"/>
<name>A0A0S4JMU5_BODSA</name>
<dbReference type="Proteomes" id="UP000051952">
    <property type="component" value="Unassembled WGS sequence"/>
</dbReference>
<evidence type="ECO:0000259" key="2">
    <source>
        <dbReference type="Pfam" id="PF08263"/>
    </source>
</evidence>
<feature type="signal peptide" evidence="1">
    <location>
        <begin position="1"/>
        <end position="19"/>
    </location>
</feature>
<organism evidence="3 4">
    <name type="scientific">Bodo saltans</name>
    <name type="common">Flagellated protozoan</name>
    <dbReference type="NCBI Taxonomy" id="75058"/>
    <lineage>
        <taxon>Eukaryota</taxon>
        <taxon>Discoba</taxon>
        <taxon>Euglenozoa</taxon>
        <taxon>Kinetoplastea</taxon>
        <taxon>Metakinetoplastina</taxon>
        <taxon>Eubodonida</taxon>
        <taxon>Bodonidae</taxon>
        <taxon>Bodo</taxon>
    </lineage>
</organism>